<keyword evidence="4" id="KW-0808">Transferase</keyword>
<feature type="domain" description="N6 adenine-specific DNA methyltransferase N-terminal" evidence="11">
    <location>
        <begin position="9"/>
        <end position="148"/>
    </location>
</feature>
<evidence type="ECO:0000313" key="12">
    <source>
        <dbReference type="EMBL" id="MCI1188029.1"/>
    </source>
</evidence>
<keyword evidence="8" id="KW-0175">Coiled coil</keyword>
<keyword evidence="6" id="KW-0680">Restriction system</keyword>
<sequence>MTNEQLDELRKRLWQAATRLRSDADIPLNKFDRPVLGLLFLRFADNRFAAIEDKLRAELKAQETTRVQRTEAQIALALCGLYLPPEARYDRLVTLEDDANFAEAIHDAMKAIETHKPELDGMLPKDDYAQLASTGKRKTLLKDLLRMFADIPKDATGDVFGMVYEYFLSEFALAQDGEYFTPTSVVKYMVEVLEPYRGTLYDPACGSGGMFVQSASFVERRRHERHTDEDEDLDLYVYGSEKNEETVKLARMNLAVHGLRGEVLHANAYFDDPFEDKFGEFDFVMANPPFNVKDVSLAAIEDNPRFNRFGLPRNKTKATKTTKKGSAEAADSEGERIPNGNYLWITMFIAALKREGRAALVMANSASDVGNSEYEIRRKLVLRGLVSQMTTLSSNMFLTVTLPASLWFFDRSRERDIADDQYDDKALLDADLPVLFVDARNVYRRVSRSQREFTQEQVLNVATITRLHKGERVRMVALVDEYLENTFAHLPGITQALREADAAVKTLAQQTMDALANLMLTTEEKDALHAPALVPHHAVLADGVHGTLPTSLATAESEAEKAMNAYFAWRRSTWPAGFETRSLMPDEITAANRAQHIAREALDVLATTILEHRRHLERTFRAAETLLGHAIEHLRSPVKAAPTLPRPSVLRPALTKLVEHSNTQQTKDPEFLPKSSLYYLAQVRWLHERFPEATYQNVVGLCYSASLQEIEKQDFSLNSGRYVGVDPDEDDLTEEEFQQQLHAWHQELRELTDKAHGLEQTIEMNLIALLENAE</sequence>
<reference evidence="12" key="1">
    <citation type="submission" date="2022-03" db="EMBL/GenBank/DDBJ databases">
        <title>Bacterial whole genome sequence for Hymenobacter sp. DH14.</title>
        <authorList>
            <person name="Le V."/>
        </authorList>
    </citation>
    <scope>NUCLEOTIDE SEQUENCE</scope>
    <source>
        <strain evidence="12">DH14</strain>
    </source>
</reference>
<dbReference type="InterPro" id="IPR052916">
    <property type="entry name" value="Type-I_RE_MTase_Subunit"/>
</dbReference>
<dbReference type="GO" id="GO:0009307">
    <property type="term" value="P:DNA restriction-modification system"/>
    <property type="evidence" value="ECO:0007669"/>
    <property type="project" value="UniProtKB-KW"/>
</dbReference>
<dbReference type="PANTHER" id="PTHR42998">
    <property type="entry name" value="TYPE I RESTRICTION ENZYME HINDVIIP M PROTEIN-RELATED"/>
    <property type="match status" value="1"/>
</dbReference>
<comment type="catalytic activity">
    <reaction evidence="7">
        <text>a 2'-deoxyadenosine in DNA + S-adenosyl-L-methionine = an N(6)-methyl-2'-deoxyadenosine in DNA + S-adenosyl-L-homocysteine + H(+)</text>
        <dbReference type="Rhea" id="RHEA:15197"/>
        <dbReference type="Rhea" id="RHEA-COMP:12418"/>
        <dbReference type="Rhea" id="RHEA-COMP:12419"/>
        <dbReference type="ChEBI" id="CHEBI:15378"/>
        <dbReference type="ChEBI" id="CHEBI:57856"/>
        <dbReference type="ChEBI" id="CHEBI:59789"/>
        <dbReference type="ChEBI" id="CHEBI:90615"/>
        <dbReference type="ChEBI" id="CHEBI:90616"/>
        <dbReference type="EC" id="2.1.1.72"/>
    </reaction>
</comment>
<dbReference type="AlphaFoldDB" id="A0A9X1VF44"/>
<evidence type="ECO:0000256" key="2">
    <source>
        <dbReference type="ARBA" id="ARBA00011900"/>
    </source>
</evidence>
<evidence type="ECO:0000256" key="6">
    <source>
        <dbReference type="ARBA" id="ARBA00022747"/>
    </source>
</evidence>
<dbReference type="SUPFAM" id="SSF53335">
    <property type="entry name" value="S-adenosyl-L-methionine-dependent methyltransferases"/>
    <property type="match status" value="1"/>
</dbReference>
<accession>A0A9X1VF44</accession>
<feature type="compositionally biased region" description="Basic residues" evidence="9">
    <location>
        <begin position="314"/>
        <end position="323"/>
    </location>
</feature>
<evidence type="ECO:0000256" key="3">
    <source>
        <dbReference type="ARBA" id="ARBA00022603"/>
    </source>
</evidence>
<dbReference type="EC" id="2.1.1.72" evidence="2"/>
<comment type="similarity">
    <text evidence="1">Belongs to the N(4)/N(6)-methyltransferase family.</text>
</comment>
<dbReference type="InterPro" id="IPR022749">
    <property type="entry name" value="D12N6_MeTrfase_N"/>
</dbReference>
<evidence type="ECO:0000313" key="13">
    <source>
        <dbReference type="Proteomes" id="UP001139193"/>
    </source>
</evidence>
<dbReference type="InterPro" id="IPR029063">
    <property type="entry name" value="SAM-dependent_MTases_sf"/>
</dbReference>
<evidence type="ECO:0000256" key="7">
    <source>
        <dbReference type="ARBA" id="ARBA00047942"/>
    </source>
</evidence>
<dbReference type="PANTHER" id="PTHR42998:SF1">
    <property type="entry name" value="TYPE I RESTRICTION ENZYME HINDI METHYLASE SUBUNIT"/>
    <property type="match status" value="1"/>
</dbReference>
<dbReference type="Proteomes" id="UP001139193">
    <property type="component" value="Unassembled WGS sequence"/>
</dbReference>
<dbReference type="InterPro" id="IPR003356">
    <property type="entry name" value="DNA_methylase_A-5"/>
</dbReference>
<gene>
    <name evidence="12" type="ORF">MON38_11415</name>
</gene>
<keyword evidence="5" id="KW-0949">S-adenosyl-L-methionine</keyword>
<dbReference type="GO" id="GO:0032259">
    <property type="term" value="P:methylation"/>
    <property type="evidence" value="ECO:0007669"/>
    <property type="project" value="UniProtKB-KW"/>
</dbReference>
<keyword evidence="13" id="KW-1185">Reference proteome</keyword>
<dbReference type="Gene3D" id="1.20.1260.30">
    <property type="match status" value="1"/>
</dbReference>
<dbReference type="EMBL" id="JALBGC010000003">
    <property type="protein sequence ID" value="MCI1188029.1"/>
    <property type="molecule type" value="Genomic_DNA"/>
</dbReference>
<evidence type="ECO:0000259" key="11">
    <source>
        <dbReference type="Pfam" id="PF12161"/>
    </source>
</evidence>
<protein>
    <recommendedName>
        <fullName evidence="2">site-specific DNA-methyltransferase (adenine-specific)</fullName>
        <ecNumber evidence="2">2.1.1.72</ecNumber>
    </recommendedName>
</protein>
<feature type="domain" description="DNA methylase adenine-specific" evidence="10">
    <location>
        <begin position="157"/>
        <end position="470"/>
    </location>
</feature>
<feature type="coiled-coil region" evidence="8">
    <location>
        <begin position="734"/>
        <end position="761"/>
    </location>
</feature>
<comment type="caution">
    <text evidence="12">The sequence shown here is derived from an EMBL/GenBank/DDBJ whole genome shotgun (WGS) entry which is preliminary data.</text>
</comment>
<dbReference type="InterPro" id="IPR038333">
    <property type="entry name" value="T1MK-like_N_sf"/>
</dbReference>
<evidence type="ECO:0000259" key="10">
    <source>
        <dbReference type="Pfam" id="PF02384"/>
    </source>
</evidence>
<dbReference type="Gene3D" id="3.40.50.150">
    <property type="entry name" value="Vaccinia Virus protein VP39"/>
    <property type="match status" value="1"/>
</dbReference>
<evidence type="ECO:0000256" key="4">
    <source>
        <dbReference type="ARBA" id="ARBA00022679"/>
    </source>
</evidence>
<feature type="region of interest" description="Disordered" evidence="9">
    <location>
        <begin position="310"/>
        <end position="333"/>
    </location>
</feature>
<evidence type="ECO:0000256" key="1">
    <source>
        <dbReference type="ARBA" id="ARBA00006594"/>
    </source>
</evidence>
<evidence type="ECO:0000256" key="9">
    <source>
        <dbReference type="SAM" id="MobiDB-lite"/>
    </source>
</evidence>
<dbReference type="CDD" id="cd02440">
    <property type="entry name" value="AdoMet_MTases"/>
    <property type="match status" value="1"/>
</dbReference>
<dbReference type="Pfam" id="PF02384">
    <property type="entry name" value="N6_Mtase"/>
    <property type="match status" value="1"/>
</dbReference>
<evidence type="ECO:0000256" key="8">
    <source>
        <dbReference type="SAM" id="Coils"/>
    </source>
</evidence>
<organism evidence="12 13">
    <name type="scientific">Hymenobacter cyanobacteriorum</name>
    <dbReference type="NCBI Taxonomy" id="2926463"/>
    <lineage>
        <taxon>Bacteria</taxon>
        <taxon>Pseudomonadati</taxon>
        <taxon>Bacteroidota</taxon>
        <taxon>Cytophagia</taxon>
        <taxon>Cytophagales</taxon>
        <taxon>Hymenobacteraceae</taxon>
        <taxon>Hymenobacter</taxon>
    </lineage>
</organism>
<dbReference type="Pfam" id="PF12161">
    <property type="entry name" value="HsdM_N"/>
    <property type="match status" value="1"/>
</dbReference>
<evidence type="ECO:0000256" key="5">
    <source>
        <dbReference type="ARBA" id="ARBA00022691"/>
    </source>
</evidence>
<dbReference type="GO" id="GO:0008170">
    <property type="term" value="F:N-methyltransferase activity"/>
    <property type="evidence" value="ECO:0007669"/>
    <property type="project" value="InterPro"/>
</dbReference>
<dbReference type="GO" id="GO:0009007">
    <property type="term" value="F:site-specific DNA-methyltransferase (adenine-specific) activity"/>
    <property type="evidence" value="ECO:0007669"/>
    <property type="project" value="UniProtKB-EC"/>
</dbReference>
<dbReference type="PRINTS" id="PR00507">
    <property type="entry name" value="N12N6MTFRASE"/>
</dbReference>
<dbReference type="GO" id="GO:0003677">
    <property type="term" value="F:DNA binding"/>
    <property type="evidence" value="ECO:0007669"/>
    <property type="project" value="InterPro"/>
</dbReference>
<dbReference type="RefSeq" id="WP_241936296.1">
    <property type="nucleotide sequence ID" value="NZ_JALBGC010000003.1"/>
</dbReference>
<name>A0A9X1VF44_9BACT</name>
<keyword evidence="3 12" id="KW-0489">Methyltransferase</keyword>
<proteinExistence type="inferred from homology"/>